<dbReference type="AlphaFoldDB" id="A0A6G1I170"/>
<dbReference type="EMBL" id="ML996692">
    <property type="protein sequence ID" value="KAF2401866.1"/>
    <property type="molecule type" value="Genomic_DNA"/>
</dbReference>
<accession>A0A6G1I170</accession>
<name>A0A6G1I170_9PEZI</name>
<gene>
    <name evidence="1" type="ORF">EJ06DRAFT_520799</name>
</gene>
<proteinExistence type="predicted"/>
<evidence type="ECO:0000313" key="2">
    <source>
        <dbReference type="Proteomes" id="UP000799640"/>
    </source>
</evidence>
<evidence type="ECO:0008006" key="3">
    <source>
        <dbReference type="Google" id="ProtNLM"/>
    </source>
</evidence>
<sequence>MAGTMDEAMARLPASLKRPDPIVFHDDSEDELLDEYFASCVPLSNLPTPPLSASSRTPAHHLTLLVPQNASPQRLSPAVTAAYLARASLPRSTIAFAACILDSLSGFFVRTWRNELATIRVLTHVRTLKPSEWSFPVVTGSAWGAASGTGSSCKPELIVLAALAIAKSWLDDTRTGAAWWAGKIAAGTVESTEVDATIRCLLKDIGYALAAFGAEIVEEMEQEIFGDLDENEVEPEADGIYPIAGIPDCDKMHDGHAIFNDGIATPEPSPVCLTARDGGDMELGIQA</sequence>
<evidence type="ECO:0000313" key="1">
    <source>
        <dbReference type="EMBL" id="KAF2401866.1"/>
    </source>
</evidence>
<dbReference type="OrthoDB" id="3877279at2759"/>
<dbReference type="Proteomes" id="UP000799640">
    <property type="component" value="Unassembled WGS sequence"/>
</dbReference>
<organism evidence="1 2">
    <name type="scientific">Trichodelitschia bisporula</name>
    <dbReference type="NCBI Taxonomy" id="703511"/>
    <lineage>
        <taxon>Eukaryota</taxon>
        <taxon>Fungi</taxon>
        <taxon>Dikarya</taxon>
        <taxon>Ascomycota</taxon>
        <taxon>Pezizomycotina</taxon>
        <taxon>Dothideomycetes</taxon>
        <taxon>Dothideomycetes incertae sedis</taxon>
        <taxon>Phaeotrichales</taxon>
        <taxon>Phaeotrichaceae</taxon>
        <taxon>Trichodelitschia</taxon>
    </lineage>
</organism>
<reference evidence="1" key="1">
    <citation type="journal article" date="2020" name="Stud. Mycol.">
        <title>101 Dothideomycetes genomes: a test case for predicting lifestyles and emergence of pathogens.</title>
        <authorList>
            <person name="Haridas S."/>
            <person name="Albert R."/>
            <person name="Binder M."/>
            <person name="Bloem J."/>
            <person name="Labutti K."/>
            <person name="Salamov A."/>
            <person name="Andreopoulos B."/>
            <person name="Baker S."/>
            <person name="Barry K."/>
            <person name="Bills G."/>
            <person name="Bluhm B."/>
            <person name="Cannon C."/>
            <person name="Castanera R."/>
            <person name="Culley D."/>
            <person name="Daum C."/>
            <person name="Ezra D."/>
            <person name="Gonzalez J."/>
            <person name="Henrissat B."/>
            <person name="Kuo A."/>
            <person name="Liang C."/>
            <person name="Lipzen A."/>
            <person name="Lutzoni F."/>
            <person name="Magnuson J."/>
            <person name="Mondo S."/>
            <person name="Nolan M."/>
            <person name="Ohm R."/>
            <person name="Pangilinan J."/>
            <person name="Park H.-J."/>
            <person name="Ramirez L."/>
            <person name="Alfaro M."/>
            <person name="Sun H."/>
            <person name="Tritt A."/>
            <person name="Yoshinaga Y."/>
            <person name="Zwiers L.-H."/>
            <person name="Turgeon B."/>
            <person name="Goodwin S."/>
            <person name="Spatafora J."/>
            <person name="Crous P."/>
            <person name="Grigoriev I."/>
        </authorList>
    </citation>
    <scope>NUCLEOTIDE SEQUENCE</scope>
    <source>
        <strain evidence="1">CBS 262.69</strain>
    </source>
</reference>
<protein>
    <recommendedName>
        <fullName evidence="3">Cyclin N-terminal domain-containing protein</fullName>
    </recommendedName>
</protein>
<keyword evidence="2" id="KW-1185">Reference proteome</keyword>